<feature type="domain" description="UBL3-like ubiquitin" evidence="1">
    <location>
        <begin position="12"/>
        <end position="101"/>
    </location>
</feature>
<dbReference type="VEuPathDB" id="FungiDB:BDEG_28550"/>
<evidence type="ECO:0000259" key="1">
    <source>
        <dbReference type="Pfam" id="PF13881"/>
    </source>
</evidence>
<reference evidence="2 3" key="1">
    <citation type="submission" date="2006-10" db="EMBL/GenBank/DDBJ databases">
        <title>The Genome Sequence of Batrachochytrium dendrobatidis JEL423.</title>
        <authorList>
            <consortium name="The Broad Institute Genome Sequencing Platform"/>
            <person name="Birren B."/>
            <person name="Lander E."/>
            <person name="Galagan J."/>
            <person name="Cuomo C."/>
            <person name="Devon K."/>
            <person name="Jaffe D."/>
            <person name="Butler J."/>
            <person name="Alvarez P."/>
            <person name="Gnerre S."/>
            <person name="Grabherr M."/>
            <person name="Kleber M."/>
            <person name="Mauceli E."/>
            <person name="Brockman W."/>
            <person name="Young S."/>
            <person name="LaButti K."/>
            <person name="Sykes S."/>
            <person name="DeCaprio D."/>
            <person name="Crawford M."/>
            <person name="Koehrsen M."/>
            <person name="Engels R."/>
            <person name="Montgomery P."/>
            <person name="Pearson M."/>
            <person name="Howarth C."/>
            <person name="Larson L."/>
            <person name="White J."/>
            <person name="O'Leary S."/>
            <person name="Kodira C."/>
            <person name="Zeng Q."/>
            <person name="Yandava C."/>
            <person name="Alvarado L."/>
            <person name="Longcore J."/>
            <person name="James T."/>
        </authorList>
    </citation>
    <scope>NUCLEOTIDE SEQUENCE [LARGE SCALE GENOMIC DNA]</scope>
    <source>
        <strain evidence="2 3">JEL423</strain>
    </source>
</reference>
<dbReference type="Gene3D" id="3.10.20.90">
    <property type="entry name" value="Phosphatidylinositol 3-kinase Catalytic Subunit, Chain A, domain 1"/>
    <property type="match status" value="1"/>
</dbReference>
<dbReference type="OrthoDB" id="1043111at2759"/>
<dbReference type="PANTHER" id="PTHR13169:SF0">
    <property type="entry name" value="UBIQUITIN-LIKE PROTEIN 3"/>
    <property type="match status" value="1"/>
</dbReference>
<sequence length="104" mass="11109">MGDGIGLSIPSDKVNLRLLLVSGKKSDLLVSGSDTIESVCIKIANSWPADWATETPPISPSCVKVLLRGRFLEWNSTVESNSIPMGDTTVVHILVKNDISTSGK</sequence>
<dbReference type="InterPro" id="IPR039540">
    <property type="entry name" value="UBL3-like_ubiquitin_dom"/>
</dbReference>
<organism evidence="2 3">
    <name type="scientific">Batrachochytrium dendrobatidis (strain JEL423)</name>
    <dbReference type="NCBI Taxonomy" id="403673"/>
    <lineage>
        <taxon>Eukaryota</taxon>
        <taxon>Fungi</taxon>
        <taxon>Fungi incertae sedis</taxon>
        <taxon>Chytridiomycota</taxon>
        <taxon>Chytridiomycota incertae sedis</taxon>
        <taxon>Chytridiomycetes</taxon>
        <taxon>Rhizophydiales</taxon>
        <taxon>Rhizophydiales incertae sedis</taxon>
        <taxon>Batrachochytrium</taxon>
    </lineage>
</organism>
<name>A0A177WZ96_BATDL</name>
<accession>A0A177WZ96</accession>
<evidence type="ECO:0000313" key="3">
    <source>
        <dbReference type="Proteomes" id="UP000077115"/>
    </source>
</evidence>
<dbReference type="PANTHER" id="PTHR13169">
    <property type="entry name" value="UBIQUITIN-LIKE PROTEIN 3 HCG-1 PROTEIN"/>
    <property type="match status" value="1"/>
</dbReference>
<proteinExistence type="predicted"/>
<dbReference type="Proteomes" id="UP000077115">
    <property type="component" value="Unassembled WGS sequence"/>
</dbReference>
<dbReference type="Pfam" id="PF13881">
    <property type="entry name" value="Rad60-SLD_2"/>
    <property type="match status" value="1"/>
</dbReference>
<dbReference type="EMBL" id="DS022316">
    <property type="protein sequence ID" value="OAJ45409.1"/>
    <property type="molecule type" value="Genomic_DNA"/>
</dbReference>
<dbReference type="SUPFAM" id="SSF54236">
    <property type="entry name" value="Ubiquitin-like"/>
    <property type="match status" value="1"/>
</dbReference>
<gene>
    <name evidence="2" type="ORF">BDEG_28550</name>
</gene>
<dbReference type="InterPro" id="IPR040015">
    <property type="entry name" value="UBL3-like"/>
</dbReference>
<protein>
    <recommendedName>
        <fullName evidence="1">UBL3-like ubiquitin domain-containing protein</fullName>
    </recommendedName>
</protein>
<dbReference type="AlphaFoldDB" id="A0A177WZ96"/>
<dbReference type="InterPro" id="IPR029071">
    <property type="entry name" value="Ubiquitin-like_domsf"/>
</dbReference>
<reference evidence="2 3" key="2">
    <citation type="submission" date="2016-05" db="EMBL/GenBank/DDBJ databases">
        <title>Lineage-specific infection strategies underlie the spectrum of fungal disease in amphibians.</title>
        <authorList>
            <person name="Cuomo C.A."/>
            <person name="Farrer R.A."/>
            <person name="James T."/>
            <person name="Longcore J."/>
            <person name="Birren B."/>
        </authorList>
    </citation>
    <scope>NUCLEOTIDE SEQUENCE [LARGE SCALE GENOMIC DNA]</scope>
    <source>
        <strain evidence="2 3">JEL423</strain>
    </source>
</reference>
<evidence type="ECO:0000313" key="2">
    <source>
        <dbReference type="EMBL" id="OAJ45409.1"/>
    </source>
</evidence>